<evidence type="ECO:0000313" key="3">
    <source>
        <dbReference type="EMBL" id="AUM14407.1"/>
    </source>
</evidence>
<dbReference type="OrthoDB" id="9791096at2"/>
<evidence type="ECO:0000256" key="1">
    <source>
        <dbReference type="SAM" id="SignalP"/>
    </source>
</evidence>
<dbReference type="Gene3D" id="3.40.250.10">
    <property type="entry name" value="Rhodanese-like domain"/>
    <property type="match status" value="1"/>
</dbReference>
<dbReference type="SMART" id="SM00450">
    <property type="entry name" value="RHOD"/>
    <property type="match status" value="1"/>
</dbReference>
<dbReference type="InterPro" id="IPR052367">
    <property type="entry name" value="Thiosulfate_ST/Rhodanese-like"/>
</dbReference>
<name>A0A2K9LQ76_9GAMM</name>
<evidence type="ECO:0000313" key="4">
    <source>
        <dbReference type="Proteomes" id="UP000235116"/>
    </source>
</evidence>
<dbReference type="GO" id="GO:0004792">
    <property type="term" value="F:thiosulfate-cyanide sulfurtransferase activity"/>
    <property type="evidence" value="ECO:0007669"/>
    <property type="project" value="InterPro"/>
</dbReference>
<feature type="chain" id="PRO_5014668998" description="Rhodanese domain-containing protein" evidence="1">
    <location>
        <begin position="24"/>
        <end position="129"/>
    </location>
</feature>
<sequence length="129" mass="14381">MNTMLSKIITAGLFFLLASVAGAEYQGELTQKQAQERMTAGTITTIDVRSAGEYSKGHVPGAINIPHDNISNQLEQIKHLKDKPVLLYCRSGRRADMAETTLSELGFSQLYHLQGDMMEWDKNQLPVEK</sequence>
<dbReference type="InterPro" id="IPR036873">
    <property type="entry name" value="Rhodanese-like_dom_sf"/>
</dbReference>
<organism evidence="3 4">
    <name type="scientific">Ketobacter alkanivorans</name>
    <dbReference type="NCBI Taxonomy" id="1917421"/>
    <lineage>
        <taxon>Bacteria</taxon>
        <taxon>Pseudomonadati</taxon>
        <taxon>Pseudomonadota</taxon>
        <taxon>Gammaproteobacteria</taxon>
        <taxon>Pseudomonadales</taxon>
        <taxon>Ketobacteraceae</taxon>
        <taxon>Ketobacter</taxon>
    </lineage>
</organism>
<dbReference type="InterPro" id="IPR001763">
    <property type="entry name" value="Rhodanese-like_dom"/>
</dbReference>
<dbReference type="KEGG" id="kak:Kalk_19115"/>
<dbReference type="AlphaFoldDB" id="A0A2K9LQ76"/>
<dbReference type="PROSITE" id="PS50206">
    <property type="entry name" value="RHODANESE_3"/>
    <property type="match status" value="1"/>
</dbReference>
<feature type="signal peptide" evidence="1">
    <location>
        <begin position="1"/>
        <end position="23"/>
    </location>
</feature>
<reference evidence="4" key="1">
    <citation type="submission" date="2017-08" db="EMBL/GenBank/DDBJ databases">
        <title>Direct submision.</title>
        <authorList>
            <person name="Kim S.-J."/>
            <person name="Rhee S.-K."/>
        </authorList>
    </citation>
    <scope>NUCLEOTIDE SEQUENCE [LARGE SCALE GENOMIC DNA]</scope>
    <source>
        <strain evidence="4">GI5</strain>
    </source>
</reference>
<dbReference type="Pfam" id="PF00581">
    <property type="entry name" value="Rhodanese"/>
    <property type="match status" value="1"/>
</dbReference>
<keyword evidence="4" id="KW-1185">Reference proteome</keyword>
<accession>A0A2K9LQ76</accession>
<dbReference type="InterPro" id="IPR001307">
    <property type="entry name" value="Thiosulphate_STrfase_CS"/>
</dbReference>
<keyword evidence="1" id="KW-0732">Signal</keyword>
<gene>
    <name evidence="3" type="ORF">Kalk_19115</name>
</gene>
<dbReference type="CDD" id="cd00158">
    <property type="entry name" value="RHOD"/>
    <property type="match status" value="1"/>
</dbReference>
<feature type="domain" description="Rhodanese" evidence="2">
    <location>
        <begin position="39"/>
        <end position="129"/>
    </location>
</feature>
<dbReference type="EMBL" id="CP022684">
    <property type="protein sequence ID" value="AUM14407.1"/>
    <property type="molecule type" value="Genomic_DNA"/>
</dbReference>
<evidence type="ECO:0000259" key="2">
    <source>
        <dbReference type="PROSITE" id="PS50206"/>
    </source>
</evidence>
<dbReference type="SUPFAM" id="SSF52821">
    <property type="entry name" value="Rhodanese/Cell cycle control phosphatase"/>
    <property type="match status" value="1"/>
</dbReference>
<dbReference type="PROSITE" id="PS00380">
    <property type="entry name" value="RHODANESE_1"/>
    <property type="match status" value="1"/>
</dbReference>
<dbReference type="PANTHER" id="PTHR45431">
    <property type="entry name" value="RHODANESE-LIKE DOMAIN-CONTAINING PROTEIN 15, CHLOROPLASTIC"/>
    <property type="match status" value="1"/>
</dbReference>
<dbReference type="RefSeq" id="WP_101895781.1">
    <property type="nucleotide sequence ID" value="NZ_CP022684.1"/>
</dbReference>
<proteinExistence type="predicted"/>
<dbReference type="PANTHER" id="PTHR45431:SF3">
    <property type="entry name" value="RHODANESE-LIKE DOMAIN-CONTAINING PROTEIN 15, CHLOROPLASTIC"/>
    <property type="match status" value="1"/>
</dbReference>
<protein>
    <recommendedName>
        <fullName evidence="2">Rhodanese domain-containing protein</fullName>
    </recommendedName>
</protein>
<dbReference type="Proteomes" id="UP000235116">
    <property type="component" value="Chromosome"/>
</dbReference>